<dbReference type="AlphaFoldDB" id="A0AAW1RYW2"/>
<dbReference type="InterPro" id="IPR051532">
    <property type="entry name" value="Ester_Hydrolysis_Enzymes"/>
</dbReference>
<accession>A0AAW1RYW2</accession>
<dbReference type="GO" id="GO:0004622">
    <property type="term" value="F:phosphatidylcholine lysophospholipase activity"/>
    <property type="evidence" value="ECO:0007669"/>
    <property type="project" value="TreeGrafter"/>
</dbReference>
<dbReference type="InterPro" id="IPR036514">
    <property type="entry name" value="SGNH_hydro_sf"/>
</dbReference>
<gene>
    <name evidence="2" type="ORF">WJX81_006254</name>
</gene>
<dbReference type="EMBL" id="JALJOU010000017">
    <property type="protein sequence ID" value="KAK9839295.1"/>
    <property type="molecule type" value="Genomic_DNA"/>
</dbReference>
<evidence type="ECO:0000313" key="3">
    <source>
        <dbReference type="Proteomes" id="UP001445335"/>
    </source>
</evidence>
<dbReference type="PANTHER" id="PTHR30383:SF32">
    <property type="entry name" value="SGNH-HYDROLASE"/>
    <property type="match status" value="1"/>
</dbReference>
<evidence type="ECO:0000259" key="1">
    <source>
        <dbReference type="Pfam" id="PF13472"/>
    </source>
</evidence>
<feature type="domain" description="SGNH hydrolase-type esterase" evidence="1">
    <location>
        <begin position="54"/>
        <end position="237"/>
    </location>
</feature>
<protein>
    <recommendedName>
        <fullName evidence="1">SGNH hydrolase-type esterase domain-containing protein</fullName>
    </recommendedName>
</protein>
<comment type="caution">
    <text evidence="2">The sequence shown here is derived from an EMBL/GenBank/DDBJ whole genome shotgun (WGS) entry which is preliminary data.</text>
</comment>
<name>A0AAW1RYW2_9CHLO</name>
<dbReference type="SUPFAM" id="SSF52266">
    <property type="entry name" value="SGNH hydrolase"/>
    <property type="match status" value="1"/>
</dbReference>
<proteinExistence type="predicted"/>
<reference evidence="2 3" key="1">
    <citation type="journal article" date="2024" name="Nat. Commun.">
        <title>Phylogenomics reveals the evolutionary origins of lichenization in chlorophyte algae.</title>
        <authorList>
            <person name="Puginier C."/>
            <person name="Libourel C."/>
            <person name="Otte J."/>
            <person name="Skaloud P."/>
            <person name="Haon M."/>
            <person name="Grisel S."/>
            <person name="Petersen M."/>
            <person name="Berrin J.G."/>
            <person name="Delaux P.M."/>
            <person name="Dal Grande F."/>
            <person name="Keller J."/>
        </authorList>
    </citation>
    <scope>NUCLEOTIDE SEQUENCE [LARGE SCALE GENOMIC DNA]</scope>
    <source>
        <strain evidence="2 3">SAG 245.80</strain>
    </source>
</reference>
<dbReference type="PANTHER" id="PTHR30383">
    <property type="entry name" value="THIOESTERASE 1/PROTEASE 1/LYSOPHOSPHOLIPASE L1"/>
    <property type="match status" value="1"/>
</dbReference>
<dbReference type="Pfam" id="PF13472">
    <property type="entry name" value="Lipase_GDSL_2"/>
    <property type="match status" value="1"/>
</dbReference>
<dbReference type="Proteomes" id="UP001445335">
    <property type="component" value="Unassembled WGS sequence"/>
</dbReference>
<organism evidence="2 3">
    <name type="scientific">Elliptochloris bilobata</name>
    <dbReference type="NCBI Taxonomy" id="381761"/>
    <lineage>
        <taxon>Eukaryota</taxon>
        <taxon>Viridiplantae</taxon>
        <taxon>Chlorophyta</taxon>
        <taxon>core chlorophytes</taxon>
        <taxon>Trebouxiophyceae</taxon>
        <taxon>Trebouxiophyceae incertae sedis</taxon>
        <taxon>Elliptochloris clade</taxon>
        <taxon>Elliptochloris</taxon>
    </lineage>
</organism>
<dbReference type="InterPro" id="IPR013830">
    <property type="entry name" value="SGNH_hydro"/>
</dbReference>
<sequence>MPADAQQSSDLLCACPDVDWDIKPQASEVTLAIHQFNVDKVAEADMAKGYELVFFGDSITQHMRENSNWPVFDKYFASKYRAYPLGVGNDQINNLNWRLRNGELPHTTPRVAIMLIGTNDVGAVEGCTRNEADLLSAVPIINTRMRALLAYMRANSPGMHIVVLGVLSRGAWSLPDQYAWPNRLTKSLAAINAASAALAETDSHIHYVDCSAGLTNATGIDRSILPDSLHPNAAGYEKIFACLSPLVDRLMQPTAATVSAQACPSVADAKAAGAALLAGGNATGATVTAHAPASAPAPAAKTFAEADLVLPGLDGAEYAGDGLPVWRNVERERRATAAAQARTEAVAAPARRAFAEASDEHGALILARQPRTTDNTCQTAPVAQTSAAAVAFAARVADTQRANANVPGGCYLDC</sequence>
<dbReference type="Gene3D" id="3.40.50.1110">
    <property type="entry name" value="SGNH hydrolase"/>
    <property type="match status" value="1"/>
</dbReference>
<keyword evidence="3" id="KW-1185">Reference proteome</keyword>
<evidence type="ECO:0000313" key="2">
    <source>
        <dbReference type="EMBL" id="KAK9839295.1"/>
    </source>
</evidence>